<dbReference type="InterPro" id="IPR016181">
    <property type="entry name" value="Acyl_CoA_acyltransferase"/>
</dbReference>
<evidence type="ECO:0000259" key="1">
    <source>
        <dbReference type="PROSITE" id="PS51186"/>
    </source>
</evidence>
<dbReference type="GO" id="GO:0016747">
    <property type="term" value="F:acyltransferase activity, transferring groups other than amino-acyl groups"/>
    <property type="evidence" value="ECO:0007669"/>
    <property type="project" value="InterPro"/>
</dbReference>
<evidence type="ECO:0000313" key="3">
    <source>
        <dbReference type="Proteomes" id="UP000886887"/>
    </source>
</evidence>
<dbReference type="SUPFAM" id="SSF55729">
    <property type="entry name" value="Acyl-CoA N-acyltransferases (Nat)"/>
    <property type="match status" value="1"/>
</dbReference>
<dbReference type="Gene3D" id="3.40.630.30">
    <property type="match status" value="1"/>
</dbReference>
<proteinExistence type="predicted"/>
<dbReference type="InterPro" id="IPR000182">
    <property type="entry name" value="GNAT_dom"/>
</dbReference>
<dbReference type="Pfam" id="PF13302">
    <property type="entry name" value="Acetyltransf_3"/>
    <property type="match status" value="1"/>
</dbReference>
<evidence type="ECO:0000313" key="2">
    <source>
        <dbReference type="EMBL" id="HIQ70891.1"/>
    </source>
</evidence>
<reference evidence="2" key="1">
    <citation type="submission" date="2020-10" db="EMBL/GenBank/DDBJ databases">
        <authorList>
            <person name="Gilroy R."/>
        </authorList>
    </citation>
    <scope>NUCLEOTIDE SEQUENCE</scope>
    <source>
        <strain evidence="2">ChiSxjej2B14-6234</strain>
    </source>
</reference>
<dbReference type="PANTHER" id="PTHR43792:SF1">
    <property type="entry name" value="N-ACETYLTRANSFERASE DOMAIN-CONTAINING PROTEIN"/>
    <property type="match status" value="1"/>
</dbReference>
<dbReference type="PROSITE" id="PS51186">
    <property type="entry name" value="GNAT"/>
    <property type="match status" value="1"/>
</dbReference>
<protein>
    <submittedName>
        <fullName evidence="2">GNAT family N-acetyltransferase</fullName>
    </submittedName>
</protein>
<gene>
    <name evidence="2" type="ORF">IAB73_01595</name>
</gene>
<accession>A0A9D0Z967</accession>
<reference evidence="2" key="2">
    <citation type="journal article" date="2021" name="PeerJ">
        <title>Extensive microbial diversity within the chicken gut microbiome revealed by metagenomics and culture.</title>
        <authorList>
            <person name="Gilroy R."/>
            <person name="Ravi A."/>
            <person name="Getino M."/>
            <person name="Pursley I."/>
            <person name="Horton D.L."/>
            <person name="Alikhan N.F."/>
            <person name="Baker D."/>
            <person name="Gharbi K."/>
            <person name="Hall N."/>
            <person name="Watson M."/>
            <person name="Adriaenssens E.M."/>
            <person name="Foster-Nyarko E."/>
            <person name="Jarju S."/>
            <person name="Secka A."/>
            <person name="Antonio M."/>
            <person name="Oren A."/>
            <person name="Chaudhuri R.R."/>
            <person name="La Ragione R."/>
            <person name="Hildebrand F."/>
            <person name="Pallen M.J."/>
        </authorList>
    </citation>
    <scope>NUCLEOTIDE SEQUENCE</scope>
    <source>
        <strain evidence="2">ChiSxjej2B14-6234</strain>
    </source>
</reference>
<name>A0A9D0Z967_9FIRM</name>
<dbReference type="AlphaFoldDB" id="A0A9D0Z967"/>
<comment type="caution">
    <text evidence="2">The sequence shown here is derived from an EMBL/GenBank/DDBJ whole genome shotgun (WGS) entry which is preliminary data.</text>
</comment>
<sequence>MQIQTDRLIIRSLRPSDEGAFVEMASDGSLTEIFGDCSRCREWMGGWIRESLQLEAEDNPRHAYLAFAVEEKAGGQVVGSVGSSYYEDLERVGVTYFIGAPFRGRRYMAEALRAFSRYFFERYDEDALFATAAAANAASCRTLERAGFTRFDTRVYQDLFDGEPALSHFYELKRDARP</sequence>
<feature type="domain" description="N-acetyltransferase" evidence="1">
    <location>
        <begin position="8"/>
        <end position="176"/>
    </location>
</feature>
<dbReference type="PANTHER" id="PTHR43792">
    <property type="entry name" value="GNAT FAMILY, PUTATIVE (AFU_ORTHOLOGUE AFUA_3G00765)-RELATED-RELATED"/>
    <property type="match status" value="1"/>
</dbReference>
<dbReference type="InterPro" id="IPR051531">
    <property type="entry name" value="N-acetyltransferase"/>
</dbReference>
<dbReference type="EMBL" id="DVFJ01000006">
    <property type="protein sequence ID" value="HIQ70891.1"/>
    <property type="molecule type" value="Genomic_DNA"/>
</dbReference>
<organism evidence="2 3">
    <name type="scientific">Candidatus Onthenecus intestinigallinarum</name>
    <dbReference type="NCBI Taxonomy" id="2840875"/>
    <lineage>
        <taxon>Bacteria</taxon>
        <taxon>Bacillati</taxon>
        <taxon>Bacillota</taxon>
        <taxon>Clostridia</taxon>
        <taxon>Eubacteriales</taxon>
        <taxon>Candidatus Onthenecus</taxon>
    </lineage>
</organism>
<dbReference type="Proteomes" id="UP000886887">
    <property type="component" value="Unassembled WGS sequence"/>
</dbReference>